<evidence type="ECO:0000256" key="1">
    <source>
        <dbReference type="SAM" id="Phobius"/>
    </source>
</evidence>
<accession>A0A510UNK2</accession>
<name>A0A510UNK2_ALIFS</name>
<reference evidence="2 3" key="1">
    <citation type="submission" date="2019-07" db="EMBL/GenBank/DDBJ databases">
        <title>Whole genome shotgun sequence of Aliivibrio fischeri NBRC 101058.</title>
        <authorList>
            <person name="Hosoyama A."/>
            <person name="Uohara A."/>
            <person name="Ohji S."/>
            <person name="Ichikawa N."/>
        </authorList>
    </citation>
    <scope>NUCLEOTIDE SEQUENCE [LARGE SCALE GENOMIC DNA]</scope>
    <source>
        <strain evidence="2 3">NBRC 101058</strain>
    </source>
</reference>
<gene>
    <name evidence="2" type="ORF">AFI02nite_42640</name>
</gene>
<dbReference type="EMBL" id="BJTZ01000111">
    <property type="protein sequence ID" value="GEK16228.1"/>
    <property type="molecule type" value="Genomic_DNA"/>
</dbReference>
<feature type="transmembrane region" description="Helical" evidence="1">
    <location>
        <begin position="7"/>
        <end position="28"/>
    </location>
</feature>
<comment type="caution">
    <text evidence="2">The sequence shown here is derived from an EMBL/GenBank/DDBJ whole genome shotgun (WGS) entry which is preliminary data.</text>
</comment>
<sequence length="222" mass="24875">MRVAKVIIIYLTVCHAFLISGLLFDIFFDSNMDISTPLEVDSKAMEFKDLLTILVSVLALIMSMFAFYFSQFHKPSSGVLTYCSRYFGLGSKDKGMTRELTYTFSNTGKQGLYIKDVSILLGESPLGPLRHPSSYLIISTDPIKPCVLLPGEIKEIQLIHEIHYDVPEEYENLENKFTIVSLQVISADGKRYEVSHDISNLGPTGPELSDKMWQGVSLGKCT</sequence>
<dbReference type="RefSeq" id="WP_146867019.1">
    <property type="nucleotide sequence ID" value="NZ_BJTZ01000111.1"/>
</dbReference>
<keyword evidence="1" id="KW-0472">Membrane</keyword>
<keyword evidence="1" id="KW-0812">Transmembrane</keyword>
<organism evidence="2 3">
    <name type="scientific">Aliivibrio fischeri</name>
    <name type="common">Vibrio fischeri</name>
    <dbReference type="NCBI Taxonomy" id="668"/>
    <lineage>
        <taxon>Bacteria</taxon>
        <taxon>Pseudomonadati</taxon>
        <taxon>Pseudomonadota</taxon>
        <taxon>Gammaproteobacteria</taxon>
        <taxon>Vibrionales</taxon>
        <taxon>Vibrionaceae</taxon>
        <taxon>Aliivibrio</taxon>
    </lineage>
</organism>
<dbReference type="Proteomes" id="UP000321787">
    <property type="component" value="Unassembled WGS sequence"/>
</dbReference>
<evidence type="ECO:0000313" key="3">
    <source>
        <dbReference type="Proteomes" id="UP000321787"/>
    </source>
</evidence>
<proteinExistence type="predicted"/>
<keyword evidence="1" id="KW-1133">Transmembrane helix</keyword>
<dbReference type="AlphaFoldDB" id="A0A510UNK2"/>
<protein>
    <submittedName>
        <fullName evidence="2">Uncharacterized protein</fullName>
    </submittedName>
</protein>
<feature type="transmembrane region" description="Helical" evidence="1">
    <location>
        <begin position="50"/>
        <end position="69"/>
    </location>
</feature>
<evidence type="ECO:0000313" key="2">
    <source>
        <dbReference type="EMBL" id="GEK16228.1"/>
    </source>
</evidence>